<dbReference type="SMART" id="SM00382">
    <property type="entry name" value="AAA"/>
    <property type="match status" value="1"/>
</dbReference>
<dbReference type="GO" id="GO:0098796">
    <property type="term" value="C:membrane protein complex"/>
    <property type="evidence" value="ECO:0007669"/>
    <property type="project" value="UniProtKB-ARBA"/>
</dbReference>
<evidence type="ECO:0000313" key="7">
    <source>
        <dbReference type="EMBL" id="KJY55527.1"/>
    </source>
</evidence>
<dbReference type="HOGENOM" id="CLU_000604_1_22_9"/>
<dbReference type="Gene3D" id="3.40.50.300">
    <property type="entry name" value="P-loop containing nucleotide triphosphate hydrolases"/>
    <property type="match status" value="1"/>
</dbReference>
<reference evidence="7 8" key="1">
    <citation type="submission" date="2015-01" db="EMBL/GenBank/DDBJ databases">
        <title>Comparative genomics of the lactic acid bacteria isolated from the honey bee gut.</title>
        <authorList>
            <person name="Ellegaard K.M."/>
            <person name="Tamarit D."/>
            <person name="Javelind E."/>
            <person name="Olofsson T."/>
            <person name="Andersson S.G."/>
            <person name="Vasquez A."/>
        </authorList>
    </citation>
    <scope>NUCLEOTIDE SEQUENCE [LARGE SCALE GENOMIC DNA]</scope>
    <source>
        <strain evidence="7 8">Hma2</strain>
    </source>
</reference>
<feature type="domain" description="ABC transporter" evidence="6">
    <location>
        <begin position="5"/>
        <end position="241"/>
    </location>
</feature>
<keyword evidence="5" id="KW-0029">Amino-acid transport</keyword>
<dbReference type="PANTHER" id="PTHR42798:SF7">
    <property type="entry name" value="ALPHA-D-RIBOSE 1-METHYLPHOSPHONATE 5-TRIPHOSPHATE SYNTHASE SUBUNIT PHNL"/>
    <property type="match status" value="1"/>
</dbReference>
<comment type="similarity">
    <text evidence="1">Belongs to the ABC transporter superfamily.</text>
</comment>
<gene>
    <name evidence="7" type="ORF">JF75_17180</name>
</gene>
<dbReference type="GO" id="GO:0006865">
    <property type="term" value="P:amino acid transport"/>
    <property type="evidence" value="ECO:0007669"/>
    <property type="project" value="UniProtKB-KW"/>
</dbReference>
<evidence type="ECO:0000256" key="4">
    <source>
        <dbReference type="ARBA" id="ARBA00022840"/>
    </source>
</evidence>
<dbReference type="FunFam" id="3.40.50.300:FF:000032">
    <property type="entry name" value="Export ABC transporter ATP-binding protein"/>
    <property type="match status" value="1"/>
</dbReference>
<dbReference type="PANTHER" id="PTHR42798">
    <property type="entry name" value="LIPOPROTEIN-RELEASING SYSTEM ATP-BINDING PROTEIN LOLD"/>
    <property type="match status" value="1"/>
</dbReference>
<evidence type="ECO:0000259" key="6">
    <source>
        <dbReference type="PROSITE" id="PS50893"/>
    </source>
</evidence>
<dbReference type="InterPro" id="IPR017871">
    <property type="entry name" value="ABC_transporter-like_CS"/>
</dbReference>
<dbReference type="GO" id="GO:0022857">
    <property type="term" value="F:transmembrane transporter activity"/>
    <property type="evidence" value="ECO:0007669"/>
    <property type="project" value="UniProtKB-ARBA"/>
</dbReference>
<evidence type="ECO:0000256" key="1">
    <source>
        <dbReference type="ARBA" id="ARBA00005417"/>
    </source>
</evidence>
<organism evidence="7 8">
    <name type="scientific">Lactobacillus kimbladii</name>
    <dbReference type="NCBI Taxonomy" id="1218506"/>
    <lineage>
        <taxon>Bacteria</taxon>
        <taxon>Bacillati</taxon>
        <taxon>Bacillota</taxon>
        <taxon>Bacilli</taxon>
        <taxon>Lactobacillales</taxon>
        <taxon>Lactobacillaceae</taxon>
        <taxon>Lactobacillus</taxon>
    </lineage>
</organism>
<keyword evidence="3" id="KW-0547">Nucleotide-binding</keyword>
<dbReference type="STRING" id="1218506.JF75_17180"/>
<dbReference type="GO" id="GO:0005524">
    <property type="term" value="F:ATP binding"/>
    <property type="evidence" value="ECO:0007669"/>
    <property type="project" value="UniProtKB-KW"/>
</dbReference>
<keyword evidence="8" id="KW-1185">Reference proteome</keyword>
<dbReference type="OrthoDB" id="9791546at2"/>
<accession>A0A0F4L9M1</accession>
<evidence type="ECO:0000313" key="8">
    <source>
        <dbReference type="Proteomes" id="UP000033612"/>
    </source>
</evidence>
<protein>
    <submittedName>
        <fullName evidence="7">ABC transporter ATP-binding protein</fullName>
    </submittedName>
</protein>
<dbReference type="PROSITE" id="PS50893">
    <property type="entry name" value="ABC_TRANSPORTER_2"/>
    <property type="match status" value="1"/>
</dbReference>
<dbReference type="RefSeq" id="WP_046332680.1">
    <property type="nucleotide sequence ID" value="NZ_JBHTBO010000003.1"/>
</dbReference>
<dbReference type="SUPFAM" id="SSF52540">
    <property type="entry name" value="P-loop containing nucleoside triphosphate hydrolases"/>
    <property type="match status" value="1"/>
</dbReference>
<evidence type="ECO:0000256" key="3">
    <source>
        <dbReference type="ARBA" id="ARBA00022741"/>
    </source>
</evidence>
<dbReference type="AlphaFoldDB" id="A0A0F4L9M1"/>
<dbReference type="Proteomes" id="UP000033612">
    <property type="component" value="Unassembled WGS sequence"/>
</dbReference>
<comment type="caution">
    <text evidence="7">The sequence shown here is derived from an EMBL/GenBank/DDBJ whole genome shotgun (WGS) entry which is preliminary data.</text>
</comment>
<keyword evidence="2" id="KW-0813">Transport</keyword>
<name>A0A0F4L9M1_9LACO</name>
<evidence type="ECO:0000256" key="2">
    <source>
        <dbReference type="ARBA" id="ARBA00022448"/>
    </source>
</evidence>
<dbReference type="Pfam" id="PF00005">
    <property type="entry name" value="ABC_tran"/>
    <property type="match status" value="1"/>
</dbReference>
<proteinExistence type="inferred from homology"/>
<dbReference type="CDD" id="cd03255">
    <property type="entry name" value="ABC_MJ0796_LolCDE_FtsE"/>
    <property type="match status" value="1"/>
</dbReference>
<dbReference type="InterPro" id="IPR003439">
    <property type="entry name" value="ABC_transporter-like_ATP-bd"/>
</dbReference>
<dbReference type="PATRIC" id="fig|1218506.3.peg.1801"/>
<dbReference type="PROSITE" id="PS00211">
    <property type="entry name" value="ABC_TRANSPORTER_1"/>
    <property type="match status" value="1"/>
</dbReference>
<sequence length="245" mass="27081">MAEILQVSNVTKIYEKQYQAISGISFGINFGEFVAIMGASGSGKTTLLNMISTLDTASGGKIYVDGHEISKLSDDEAANFRKTKLGFVFQNYRLLKSLTVRQNIAVPMSLLGKDDQEIDQKIDKLAEYFRLSNQLEKYPVTLSGGQKQRVAIIRAIIKNPALLLADEPTGALDSKAAKLIMEYLAKVNQKFHTSILMVTHDSLAASYANKVIFLKDGKIVDQIVKKDSNNTFQQELARKLAEVEA</sequence>
<dbReference type="GO" id="GO:0016887">
    <property type="term" value="F:ATP hydrolysis activity"/>
    <property type="evidence" value="ECO:0007669"/>
    <property type="project" value="InterPro"/>
</dbReference>
<evidence type="ECO:0000256" key="5">
    <source>
        <dbReference type="ARBA" id="ARBA00022970"/>
    </source>
</evidence>
<dbReference type="InterPro" id="IPR027417">
    <property type="entry name" value="P-loop_NTPase"/>
</dbReference>
<dbReference type="InterPro" id="IPR003593">
    <property type="entry name" value="AAA+_ATPase"/>
</dbReference>
<dbReference type="InterPro" id="IPR017911">
    <property type="entry name" value="MacB-like_ATP-bd"/>
</dbReference>
<dbReference type="EMBL" id="JXLH01000024">
    <property type="protein sequence ID" value="KJY55527.1"/>
    <property type="molecule type" value="Genomic_DNA"/>
</dbReference>
<keyword evidence="4 7" id="KW-0067">ATP-binding</keyword>